<dbReference type="EMBL" id="JBBNAF010000001">
    <property type="protein sequence ID" value="KAK9169680.1"/>
    <property type="molecule type" value="Genomic_DNA"/>
</dbReference>
<reference evidence="2 3" key="1">
    <citation type="submission" date="2024-01" db="EMBL/GenBank/DDBJ databases">
        <title>Genome assemblies of Stephania.</title>
        <authorList>
            <person name="Yang L."/>
        </authorList>
    </citation>
    <scope>NUCLEOTIDE SEQUENCE [LARGE SCALE GENOMIC DNA]</scope>
    <source>
        <strain evidence="2">YNDBR</strain>
        <tissue evidence="2">Leaf</tissue>
    </source>
</reference>
<organism evidence="2 3">
    <name type="scientific">Stephania yunnanensis</name>
    <dbReference type="NCBI Taxonomy" id="152371"/>
    <lineage>
        <taxon>Eukaryota</taxon>
        <taxon>Viridiplantae</taxon>
        <taxon>Streptophyta</taxon>
        <taxon>Embryophyta</taxon>
        <taxon>Tracheophyta</taxon>
        <taxon>Spermatophyta</taxon>
        <taxon>Magnoliopsida</taxon>
        <taxon>Ranunculales</taxon>
        <taxon>Menispermaceae</taxon>
        <taxon>Menispermoideae</taxon>
        <taxon>Cissampelideae</taxon>
        <taxon>Stephania</taxon>
    </lineage>
</organism>
<feature type="compositionally biased region" description="Polar residues" evidence="1">
    <location>
        <begin position="74"/>
        <end position="90"/>
    </location>
</feature>
<evidence type="ECO:0000313" key="2">
    <source>
        <dbReference type="EMBL" id="KAK9169680.1"/>
    </source>
</evidence>
<dbReference type="Proteomes" id="UP001420932">
    <property type="component" value="Unassembled WGS sequence"/>
</dbReference>
<proteinExistence type="predicted"/>
<comment type="caution">
    <text evidence="2">The sequence shown here is derived from an EMBL/GenBank/DDBJ whole genome shotgun (WGS) entry which is preliminary data.</text>
</comment>
<keyword evidence="3" id="KW-1185">Reference proteome</keyword>
<gene>
    <name evidence="2" type="ORF">Syun_001820</name>
</gene>
<dbReference type="AlphaFoldDB" id="A0AAP0LHG9"/>
<feature type="region of interest" description="Disordered" evidence="1">
    <location>
        <begin position="74"/>
        <end position="99"/>
    </location>
</feature>
<evidence type="ECO:0000256" key="1">
    <source>
        <dbReference type="SAM" id="MobiDB-lite"/>
    </source>
</evidence>
<evidence type="ECO:0000313" key="3">
    <source>
        <dbReference type="Proteomes" id="UP001420932"/>
    </source>
</evidence>
<accession>A0AAP0LHG9</accession>
<protein>
    <submittedName>
        <fullName evidence="2">Uncharacterized protein</fullName>
    </submittedName>
</protein>
<name>A0AAP0LHG9_9MAGN</name>
<sequence>MALIPPVGFWGSQLEPRVDYFITKERKKLQYHVCKINSQSVLARTYGGNIEGVYGFAVAELARLGYALINNLSGRNPTKRYSCSSSSSIPGNEKIDDFI</sequence>